<dbReference type="GO" id="GO:0004553">
    <property type="term" value="F:hydrolase activity, hydrolyzing O-glycosyl compounds"/>
    <property type="evidence" value="ECO:0007669"/>
    <property type="project" value="InterPro"/>
</dbReference>
<gene>
    <name evidence="9" type="ORF">SAMN05216508_10265</name>
</gene>
<proteinExistence type="inferred from homology"/>
<dbReference type="SUPFAM" id="SSF49303">
    <property type="entry name" value="beta-Galactosidase/glucuronidase domain"/>
    <property type="match status" value="1"/>
</dbReference>
<feature type="domain" description="Glycosyl hydrolases family 2 sugar binding" evidence="8">
    <location>
        <begin position="50"/>
        <end position="154"/>
    </location>
</feature>
<dbReference type="OrthoDB" id="9762066at2"/>
<dbReference type="PROSITE" id="PS00719">
    <property type="entry name" value="GLYCOSYL_HYDROL_F2_1"/>
    <property type="match status" value="1"/>
</dbReference>
<dbReference type="PANTHER" id="PTHR42732:SF1">
    <property type="entry name" value="BETA-MANNOSIDASE"/>
    <property type="match status" value="1"/>
</dbReference>
<dbReference type="RefSeq" id="WP_090469703.1">
    <property type="nucleotide sequence ID" value="NZ_FOWF01000001.1"/>
</dbReference>
<feature type="domain" description="Glycoside hydrolase family 2 immunoglobulin-like beta-sandwich" evidence="6">
    <location>
        <begin position="265"/>
        <end position="301"/>
    </location>
</feature>
<feature type="region of interest" description="Disordered" evidence="5">
    <location>
        <begin position="220"/>
        <end position="240"/>
    </location>
</feature>
<evidence type="ECO:0000313" key="9">
    <source>
        <dbReference type="EMBL" id="SFU34091.1"/>
    </source>
</evidence>
<keyword evidence="2 4" id="KW-0378">Hydrolase</keyword>
<evidence type="ECO:0000256" key="5">
    <source>
        <dbReference type="SAM" id="MobiDB-lite"/>
    </source>
</evidence>
<name>A0A1I7FD83_9FIRM</name>
<dbReference type="PRINTS" id="PR00132">
    <property type="entry name" value="GLHYDRLASE2"/>
</dbReference>
<dbReference type="Gene3D" id="3.20.20.80">
    <property type="entry name" value="Glycosidases"/>
    <property type="match status" value="1"/>
</dbReference>
<feature type="domain" description="Glycoside hydrolase family 2 catalytic" evidence="7">
    <location>
        <begin position="307"/>
        <end position="509"/>
    </location>
</feature>
<dbReference type="AlphaFoldDB" id="A0A1I7FD83"/>
<dbReference type="InterPro" id="IPR006103">
    <property type="entry name" value="Glyco_hydro_2_cat"/>
</dbReference>
<evidence type="ECO:0000313" key="10">
    <source>
        <dbReference type="Proteomes" id="UP000198817"/>
    </source>
</evidence>
<dbReference type="Pfam" id="PF02836">
    <property type="entry name" value="Glyco_hydro_2_C"/>
    <property type="match status" value="1"/>
</dbReference>
<reference evidence="9 10" key="1">
    <citation type="submission" date="2016-10" db="EMBL/GenBank/DDBJ databases">
        <authorList>
            <person name="de Groot N.N."/>
        </authorList>
    </citation>
    <scope>NUCLEOTIDE SEQUENCE [LARGE SCALE GENOMIC DNA]</scope>
    <source>
        <strain evidence="9 10">KHGC13</strain>
    </source>
</reference>
<evidence type="ECO:0000256" key="2">
    <source>
        <dbReference type="ARBA" id="ARBA00022801"/>
    </source>
</evidence>
<dbReference type="InterPro" id="IPR023230">
    <property type="entry name" value="Glyco_hydro_2_CS"/>
</dbReference>
<dbReference type="EMBL" id="FPBT01000002">
    <property type="protein sequence ID" value="SFU34091.1"/>
    <property type="molecule type" value="Genomic_DNA"/>
</dbReference>
<dbReference type="GO" id="GO:0005975">
    <property type="term" value="P:carbohydrate metabolic process"/>
    <property type="evidence" value="ECO:0007669"/>
    <property type="project" value="InterPro"/>
</dbReference>
<evidence type="ECO:0000259" key="8">
    <source>
        <dbReference type="Pfam" id="PF02837"/>
    </source>
</evidence>
<dbReference type="Pfam" id="PF00703">
    <property type="entry name" value="Glyco_hydro_2"/>
    <property type="match status" value="1"/>
</dbReference>
<evidence type="ECO:0000259" key="6">
    <source>
        <dbReference type="Pfam" id="PF00703"/>
    </source>
</evidence>
<sequence length="837" mass="96176">MARKRIDLNNHWKFTENWTDDLADPAYSEAGMQDVRIPHTVRETPLHYFDEETYQMVSGYRRHFRAPEEWRRKMVRLTFEGAAHDSTVYLNGRMVGRHHCGYTAFTVDLSDALLYGEDNVLAVRLDSRESLNVPPFGFVIDYMTYGGIYRNVYLEVLSPSCLQDVFVTVKLAGRYEKTAGGADLTKKELRCARSQTISRIEIENLCPNMKIRQFIRQIPDPAAPDSGTMPDPEEGMKSEDPGEFRLLKEEPAADSVLELSCLTGDVKLWDIDQPALYEMKTQLIDVEDQITDEVITRFGFRKARFRRDGFWLNGRKVKIRGLNRHQSYPYVGYAMPDNVQRRDADLLRFELGLNAVRTSHYPQSQAFIDRCDELGLLVFTEIPGWQHIGDNEWKNQALRNLKDMILQYRNHPSIILWGVRINESLDDDEFYARTNRMAHRLDPSRQTGGVRCYKKGSFQEDVFTYNDFSHNGRTKGCEKKSRVTPDMKRPYLISEYNGHMYPTKSFDDEEHRLEHALRHARVLNDVAEQNDICGSFGWSMTDYNTHRDFGSGDRICYHGVTDMFRNRKTGAWPYAIQQDLVPVLEISSSMDIGEHPGSCRGDVYIFTNADSVRMYRNNRLICEFRTEDSPFTHLHHGPILIDDYIGSTMAEDENFPEAQTEELKKVLNQVARTGLYGLPKGIYVSLAKLILRYHMKPQDAVDLYNRYIGDWGSASKNYRFDAVKNGRVVKSVTKAPMTRADLQVDTDRTLLRETRSYDAACIRIRAADENGNTLPYYNDPLLLRTEGPVQLIGPSVISLSGGMGGTYVKTTGIPGEGRLIIEMPSGRSWHVDFRVEV</sequence>
<dbReference type="InterPro" id="IPR013783">
    <property type="entry name" value="Ig-like_fold"/>
</dbReference>
<dbReference type="InterPro" id="IPR006102">
    <property type="entry name" value="Ig-like_GH2"/>
</dbReference>
<dbReference type="InterPro" id="IPR006101">
    <property type="entry name" value="Glyco_hydro_2"/>
</dbReference>
<dbReference type="InterPro" id="IPR008979">
    <property type="entry name" value="Galactose-bd-like_sf"/>
</dbReference>
<evidence type="ECO:0000256" key="4">
    <source>
        <dbReference type="RuleBase" id="RU361154"/>
    </source>
</evidence>
<dbReference type="Proteomes" id="UP000198817">
    <property type="component" value="Unassembled WGS sequence"/>
</dbReference>
<comment type="similarity">
    <text evidence="1 4">Belongs to the glycosyl hydrolase 2 family.</text>
</comment>
<dbReference type="InterPro" id="IPR006104">
    <property type="entry name" value="Glyco_hydro_2_N"/>
</dbReference>
<dbReference type="Gene3D" id="2.60.120.260">
    <property type="entry name" value="Galactose-binding domain-like"/>
    <property type="match status" value="1"/>
</dbReference>
<dbReference type="InterPro" id="IPR051913">
    <property type="entry name" value="GH2_Domain-Containing"/>
</dbReference>
<dbReference type="SUPFAM" id="SSF49785">
    <property type="entry name" value="Galactose-binding domain-like"/>
    <property type="match status" value="1"/>
</dbReference>
<dbReference type="Gene3D" id="2.60.40.10">
    <property type="entry name" value="Immunoglobulins"/>
    <property type="match status" value="1"/>
</dbReference>
<dbReference type="PANTHER" id="PTHR42732">
    <property type="entry name" value="BETA-GALACTOSIDASE"/>
    <property type="match status" value="1"/>
</dbReference>
<keyword evidence="3 4" id="KW-0326">Glycosidase</keyword>
<dbReference type="Pfam" id="PF02837">
    <property type="entry name" value="Glyco_hydro_2_N"/>
    <property type="match status" value="1"/>
</dbReference>
<dbReference type="InterPro" id="IPR036156">
    <property type="entry name" value="Beta-gal/glucu_dom_sf"/>
</dbReference>
<keyword evidence="10" id="KW-1185">Reference proteome</keyword>
<protein>
    <submittedName>
        <fullName evidence="9">Beta-galactosidase</fullName>
    </submittedName>
</protein>
<dbReference type="STRING" id="155865.SAMN05216515_101102"/>
<evidence type="ECO:0000256" key="3">
    <source>
        <dbReference type="ARBA" id="ARBA00023295"/>
    </source>
</evidence>
<organism evidence="9 10">
    <name type="scientific">Eubacterium pyruvativorans</name>
    <dbReference type="NCBI Taxonomy" id="155865"/>
    <lineage>
        <taxon>Bacteria</taxon>
        <taxon>Bacillati</taxon>
        <taxon>Bacillota</taxon>
        <taxon>Clostridia</taxon>
        <taxon>Eubacteriales</taxon>
        <taxon>Eubacteriaceae</taxon>
        <taxon>Eubacterium</taxon>
    </lineage>
</organism>
<dbReference type="InterPro" id="IPR017853">
    <property type="entry name" value="GH"/>
</dbReference>
<dbReference type="SUPFAM" id="SSF51445">
    <property type="entry name" value="(Trans)glycosidases"/>
    <property type="match status" value="1"/>
</dbReference>
<evidence type="ECO:0000259" key="7">
    <source>
        <dbReference type="Pfam" id="PF02836"/>
    </source>
</evidence>
<evidence type="ECO:0000256" key="1">
    <source>
        <dbReference type="ARBA" id="ARBA00007401"/>
    </source>
</evidence>
<accession>A0A1I7FD83</accession>